<proteinExistence type="predicted"/>
<keyword evidence="3" id="KW-1185">Reference proteome</keyword>
<sequence length="148" mass="17303">MKASKIKITFMILFLIGIGVVWISLRPVQIIAIHHNGAYTDIVVKHFPLTEKQKITWWKKNGQSIEKKYGFPTDEIDGYSSISIWNIGDGYKEKGKYDRKCFNDMKNKENCIEKDRLLIIENYKNGKVNFTDKNRYTQLPNGKIVEEK</sequence>
<dbReference type="Proteomes" id="UP000505325">
    <property type="component" value="Chromosome"/>
</dbReference>
<dbReference type="Pfam" id="PF06092">
    <property type="entry name" value="DUF943"/>
    <property type="match status" value="1"/>
</dbReference>
<dbReference type="KEGG" id="pmak:PMPD1_0010"/>
<evidence type="ECO:0000313" key="3">
    <source>
        <dbReference type="Proteomes" id="UP000505325"/>
    </source>
</evidence>
<dbReference type="EMBL" id="CP054212">
    <property type="protein sequence ID" value="QKJ85000.1"/>
    <property type="molecule type" value="Genomic_DNA"/>
</dbReference>
<evidence type="ECO:0000256" key="1">
    <source>
        <dbReference type="SAM" id="Phobius"/>
    </source>
</evidence>
<keyword evidence="1" id="KW-1133">Transmembrane helix</keyword>
<dbReference type="AlphaFoldDB" id="A0A6M8UBH8"/>
<protein>
    <submittedName>
        <fullName evidence="2">DUF943 family protein</fullName>
    </submittedName>
</protein>
<dbReference type="RefSeq" id="WP_173632133.1">
    <property type="nucleotide sequence ID" value="NZ_CP054212.1"/>
</dbReference>
<accession>A0A6M8UBH8</accession>
<keyword evidence="1" id="KW-0812">Transmembrane</keyword>
<dbReference type="InterPro" id="IPR010351">
    <property type="entry name" value="DUF943"/>
</dbReference>
<evidence type="ECO:0000313" key="2">
    <source>
        <dbReference type="EMBL" id="QKJ85000.1"/>
    </source>
</evidence>
<keyword evidence="1" id="KW-0472">Membrane</keyword>
<organism evidence="2 3">
    <name type="scientific">Paramixta manurensis</name>
    <dbReference type="NCBI Taxonomy" id="2740817"/>
    <lineage>
        <taxon>Bacteria</taxon>
        <taxon>Pseudomonadati</taxon>
        <taxon>Pseudomonadota</taxon>
        <taxon>Gammaproteobacteria</taxon>
        <taxon>Enterobacterales</taxon>
        <taxon>Erwiniaceae</taxon>
        <taxon>Paramixta</taxon>
    </lineage>
</organism>
<reference evidence="2 3" key="1">
    <citation type="submission" date="2020-06" db="EMBL/GenBank/DDBJ databases">
        <title>Genome sequence of Paramixta manurensis strain PD-1.</title>
        <authorList>
            <person name="Lee C.W."/>
            <person name="Kim J."/>
        </authorList>
    </citation>
    <scope>NUCLEOTIDE SEQUENCE [LARGE SCALE GENOMIC DNA]</scope>
    <source>
        <strain evidence="2 3">PD-1</strain>
    </source>
</reference>
<name>A0A6M8UBH8_9GAMM</name>
<feature type="transmembrane region" description="Helical" evidence="1">
    <location>
        <begin position="6"/>
        <end position="25"/>
    </location>
</feature>
<gene>
    <name evidence="2" type="ORF">PMPD1_0010</name>
</gene>